<sequence length="139" mass="14733">MLSATRPDVALHGVDLSPDMIAVAERDLAGSGVSLHVADVARLPFADDSVDVAVSSLALHHWPDPVAAMAELARVTRPDGVLALYDFRFTDMEPAMAALRAHPAVAADSVRRRPARRGPRLDARLHPSGAARSTDAAAR</sequence>
<reference evidence="4" key="1">
    <citation type="submission" date="2016-10" db="EMBL/GenBank/DDBJ databases">
        <authorList>
            <person name="Varghese N."/>
            <person name="Submissions S."/>
        </authorList>
    </citation>
    <scope>NUCLEOTIDE SEQUENCE [LARGE SCALE GENOMIC DNA]</scope>
    <source>
        <strain evidence="4">IBRC-M 10403</strain>
    </source>
</reference>
<organism evidence="3 4">
    <name type="scientific">Actinokineospora iranica</name>
    <dbReference type="NCBI Taxonomy" id="1271860"/>
    <lineage>
        <taxon>Bacteria</taxon>
        <taxon>Bacillati</taxon>
        <taxon>Actinomycetota</taxon>
        <taxon>Actinomycetes</taxon>
        <taxon>Pseudonocardiales</taxon>
        <taxon>Pseudonocardiaceae</taxon>
        <taxon>Actinokineospora</taxon>
    </lineage>
</organism>
<dbReference type="AlphaFoldDB" id="A0A1G6RZA5"/>
<dbReference type="Gene3D" id="3.40.50.150">
    <property type="entry name" value="Vaccinia Virus protein VP39"/>
    <property type="match status" value="1"/>
</dbReference>
<dbReference type="PANTHER" id="PTHR43591">
    <property type="entry name" value="METHYLTRANSFERASE"/>
    <property type="match status" value="1"/>
</dbReference>
<dbReference type="Proteomes" id="UP000199501">
    <property type="component" value="Unassembled WGS sequence"/>
</dbReference>
<dbReference type="InterPro" id="IPR029063">
    <property type="entry name" value="SAM-dependent_MTases_sf"/>
</dbReference>
<proteinExistence type="predicted"/>
<dbReference type="GO" id="GO:0008757">
    <property type="term" value="F:S-adenosylmethionine-dependent methyltransferase activity"/>
    <property type="evidence" value="ECO:0007669"/>
    <property type="project" value="InterPro"/>
</dbReference>
<evidence type="ECO:0000259" key="2">
    <source>
        <dbReference type="Pfam" id="PF08241"/>
    </source>
</evidence>
<dbReference type="Pfam" id="PF08241">
    <property type="entry name" value="Methyltransf_11"/>
    <property type="match status" value="1"/>
</dbReference>
<evidence type="ECO:0000313" key="3">
    <source>
        <dbReference type="EMBL" id="SDD09286.1"/>
    </source>
</evidence>
<feature type="region of interest" description="Disordered" evidence="1">
    <location>
        <begin position="107"/>
        <end position="139"/>
    </location>
</feature>
<protein>
    <submittedName>
        <fullName evidence="3">Methyltransferase domain-containing protein</fullName>
    </submittedName>
</protein>
<feature type="domain" description="Methyltransferase type 11" evidence="2">
    <location>
        <begin position="11"/>
        <end position="83"/>
    </location>
</feature>
<dbReference type="InterPro" id="IPR013216">
    <property type="entry name" value="Methyltransf_11"/>
</dbReference>
<dbReference type="STRING" id="1271860.SAMN05216174_10785"/>
<gene>
    <name evidence="3" type="ORF">SAMN05216174_10785</name>
</gene>
<keyword evidence="3" id="KW-0808">Transferase</keyword>
<dbReference type="RefSeq" id="WP_175482855.1">
    <property type="nucleotide sequence ID" value="NZ_FMZZ01000007.1"/>
</dbReference>
<accession>A0A1G6RZA5</accession>
<evidence type="ECO:0000313" key="4">
    <source>
        <dbReference type="Proteomes" id="UP000199501"/>
    </source>
</evidence>
<dbReference type="GO" id="GO:0032259">
    <property type="term" value="P:methylation"/>
    <property type="evidence" value="ECO:0007669"/>
    <property type="project" value="UniProtKB-KW"/>
</dbReference>
<dbReference type="EMBL" id="FMZZ01000007">
    <property type="protein sequence ID" value="SDD09286.1"/>
    <property type="molecule type" value="Genomic_DNA"/>
</dbReference>
<keyword evidence="3" id="KW-0489">Methyltransferase</keyword>
<evidence type="ECO:0000256" key="1">
    <source>
        <dbReference type="SAM" id="MobiDB-lite"/>
    </source>
</evidence>
<dbReference type="CDD" id="cd02440">
    <property type="entry name" value="AdoMet_MTases"/>
    <property type="match status" value="1"/>
</dbReference>
<dbReference type="SUPFAM" id="SSF53335">
    <property type="entry name" value="S-adenosyl-L-methionine-dependent methyltransferases"/>
    <property type="match status" value="1"/>
</dbReference>
<name>A0A1G6RZA5_9PSEU</name>
<keyword evidence="4" id="KW-1185">Reference proteome</keyword>